<accession>A0A381SJA3</accession>
<dbReference type="EMBL" id="UINC01002893">
    <property type="protein sequence ID" value="SVA01333.1"/>
    <property type="molecule type" value="Genomic_DNA"/>
</dbReference>
<name>A0A381SJA3_9ZZZZ</name>
<gene>
    <name evidence="1" type="ORF">METZ01_LOCUS54187</name>
</gene>
<sequence>VAIDENTEALAELAKGVTYPVLVDADHRLTELYAISNIPTVVWIDENERIARPNAAEFGTDTFAELTGVYCEPHKDQIRAWVAQGTVPDDADHAIADLEPDEIAARLHFRLAAHARRTGMADVADHHFDRAVALAPLDFTVVRAAMPLRGGDPFGPAFFELWDRYRDAGSPYHGIPRAAS</sequence>
<dbReference type="SUPFAM" id="SSF52833">
    <property type="entry name" value="Thioredoxin-like"/>
    <property type="match status" value="1"/>
</dbReference>
<proteinExistence type="predicted"/>
<feature type="non-terminal residue" evidence="1">
    <location>
        <position position="1"/>
    </location>
</feature>
<reference evidence="1" key="1">
    <citation type="submission" date="2018-05" db="EMBL/GenBank/DDBJ databases">
        <authorList>
            <person name="Lanie J.A."/>
            <person name="Ng W.-L."/>
            <person name="Kazmierczak K.M."/>
            <person name="Andrzejewski T.M."/>
            <person name="Davidsen T.M."/>
            <person name="Wayne K.J."/>
            <person name="Tettelin H."/>
            <person name="Glass J.I."/>
            <person name="Rusch D."/>
            <person name="Podicherti R."/>
            <person name="Tsui H.-C.T."/>
            <person name="Winkler M.E."/>
        </authorList>
    </citation>
    <scope>NUCLEOTIDE SEQUENCE</scope>
</reference>
<protein>
    <recommendedName>
        <fullName evidence="2">Thioredoxin family protein</fullName>
    </recommendedName>
</protein>
<evidence type="ECO:0008006" key="2">
    <source>
        <dbReference type="Google" id="ProtNLM"/>
    </source>
</evidence>
<organism evidence="1">
    <name type="scientific">marine metagenome</name>
    <dbReference type="NCBI Taxonomy" id="408172"/>
    <lineage>
        <taxon>unclassified sequences</taxon>
        <taxon>metagenomes</taxon>
        <taxon>ecological metagenomes</taxon>
    </lineage>
</organism>
<dbReference type="AlphaFoldDB" id="A0A381SJA3"/>
<dbReference type="InterPro" id="IPR036249">
    <property type="entry name" value="Thioredoxin-like_sf"/>
</dbReference>
<dbReference type="Gene3D" id="3.40.30.10">
    <property type="entry name" value="Glutaredoxin"/>
    <property type="match status" value="1"/>
</dbReference>
<evidence type="ECO:0000313" key="1">
    <source>
        <dbReference type="EMBL" id="SVA01333.1"/>
    </source>
</evidence>